<dbReference type="PANTHER" id="PTHR31553">
    <property type="entry name" value="NF-KAPPA-B ESSENTIAL MODULATOR"/>
    <property type="match status" value="1"/>
</dbReference>
<reference evidence="4 5" key="1">
    <citation type="journal article" date="2018" name="Nat. Ecol. Evol.">
        <title>Shark genomes provide insights into elasmobranch evolution and the origin of vertebrates.</title>
        <authorList>
            <person name="Hara Y"/>
            <person name="Yamaguchi K"/>
            <person name="Onimaru K"/>
            <person name="Kadota M"/>
            <person name="Koyanagi M"/>
            <person name="Keeley SD"/>
            <person name="Tatsumi K"/>
            <person name="Tanaka K"/>
            <person name="Motone F"/>
            <person name="Kageyama Y"/>
            <person name="Nozu R"/>
            <person name="Adachi N"/>
            <person name="Nishimura O"/>
            <person name="Nakagawa R"/>
            <person name="Tanegashima C"/>
            <person name="Kiyatake I"/>
            <person name="Matsumoto R"/>
            <person name="Murakumo K"/>
            <person name="Nishida K"/>
            <person name="Terakita A"/>
            <person name="Kuratani S"/>
            <person name="Sato K"/>
            <person name="Hyodo S Kuraku.S."/>
        </authorList>
    </citation>
    <scope>NUCLEOTIDE SEQUENCE [LARGE SCALE GENOMIC DNA]</scope>
</reference>
<dbReference type="PANTHER" id="PTHR31553:SF3">
    <property type="entry name" value="NF-KAPPA-B ESSENTIAL MODULATOR"/>
    <property type="match status" value="1"/>
</dbReference>
<name>A0A401QIG9_SCYTO</name>
<dbReference type="Pfam" id="PF16516">
    <property type="entry name" value="CC2-LZ"/>
    <property type="match status" value="1"/>
</dbReference>
<feature type="non-terminal residue" evidence="4">
    <location>
        <position position="1"/>
    </location>
</feature>
<dbReference type="GO" id="GO:0008385">
    <property type="term" value="C:IkappaB kinase complex"/>
    <property type="evidence" value="ECO:0007669"/>
    <property type="project" value="TreeGrafter"/>
</dbReference>
<dbReference type="AlphaFoldDB" id="A0A401QIG9"/>
<dbReference type="GO" id="GO:0043123">
    <property type="term" value="P:positive regulation of canonical NF-kappaB signal transduction"/>
    <property type="evidence" value="ECO:0007669"/>
    <property type="project" value="TreeGrafter"/>
</dbReference>
<dbReference type="OrthoDB" id="6343844at2759"/>
<accession>A0A401QIG9</accession>
<organism evidence="4 5">
    <name type="scientific">Scyliorhinus torazame</name>
    <name type="common">Cloudy catshark</name>
    <name type="synonym">Catulus torazame</name>
    <dbReference type="NCBI Taxonomy" id="75743"/>
    <lineage>
        <taxon>Eukaryota</taxon>
        <taxon>Metazoa</taxon>
        <taxon>Chordata</taxon>
        <taxon>Craniata</taxon>
        <taxon>Vertebrata</taxon>
        <taxon>Chondrichthyes</taxon>
        <taxon>Elasmobranchii</taxon>
        <taxon>Galeomorphii</taxon>
        <taxon>Galeoidea</taxon>
        <taxon>Carcharhiniformes</taxon>
        <taxon>Scyliorhinidae</taxon>
        <taxon>Scyliorhinus</taxon>
    </lineage>
</organism>
<sequence length="47" mass="5387">GQVEEVTQQLREAEEALVLKQDLIDKLKEDVERLKAELETIPVLKAQ</sequence>
<protein>
    <recommendedName>
        <fullName evidence="3">NF-kappa-B essential modulator NEMO CC2-LZ domain-containing protein</fullName>
    </recommendedName>
</protein>
<keyword evidence="1 2" id="KW-0175">Coiled coil</keyword>
<dbReference type="InterPro" id="IPR051301">
    <property type="entry name" value="Optineurin/NFkB_EssMod"/>
</dbReference>
<dbReference type="Gene3D" id="1.20.5.990">
    <property type="entry name" value="Nemo cc2-lz domain - 1d5 darpin complex"/>
    <property type="match status" value="1"/>
</dbReference>
<evidence type="ECO:0000256" key="2">
    <source>
        <dbReference type="SAM" id="Coils"/>
    </source>
</evidence>
<evidence type="ECO:0000259" key="3">
    <source>
        <dbReference type="Pfam" id="PF16516"/>
    </source>
</evidence>
<dbReference type="EMBL" id="BFAA01134022">
    <property type="protein sequence ID" value="GCB85165.1"/>
    <property type="molecule type" value="Genomic_DNA"/>
</dbReference>
<dbReference type="GO" id="GO:0070530">
    <property type="term" value="F:K63-linked polyubiquitin modification-dependent protein binding"/>
    <property type="evidence" value="ECO:0007669"/>
    <property type="project" value="TreeGrafter"/>
</dbReference>
<feature type="domain" description="NF-kappa-B essential modulator NEMO CC2-LZ" evidence="3">
    <location>
        <begin position="2"/>
        <end position="47"/>
    </location>
</feature>
<evidence type="ECO:0000313" key="4">
    <source>
        <dbReference type="EMBL" id="GCB85165.1"/>
    </source>
</evidence>
<evidence type="ECO:0000313" key="5">
    <source>
        <dbReference type="Proteomes" id="UP000288216"/>
    </source>
</evidence>
<dbReference type="GO" id="GO:0005634">
    <property type="term" value="C:nucleus"/>
    <property type="evidence" value="ECO:0007669"/>
    <property type="project" value="TreeGrafter"/>
</dbReference>
<dbReference type="Proteomes" id="UP000288216">
    <property type="component" value="Unassembled WGS sequence"/>
</dbReference>
<proteinExistence type="predicted"/>
<evidence type="ECO:0000256" key="1">
    <source>
        <dbReference type="ARBA" id="ARBA00023054"/>
    </source>
</evidence>
<feature type="coiled-coil region" evidence="2">
    <location>
        <begin position="3"/>
        <end position="37"/>
    </location>
</feature>
<gene>
    <name evidence="4" type="ORF">scyTo_0025859</name>
</gene>
<comment type="caution">
    <text evidence="4">The sequence shown here is derived from an EMBL/GenBank/DDBJ whole genome shotgun (WGS) entry which is preliminary data.</text>
</comment>
<feature type="non-terminal residue" evidence="4">
    <location>
        <position position="47"/>
    </location>
</feature>
<dbReference type="InterPro" id="IPR032419">
    <property type="entry name" value="CC2-LZ_dom"/>
</dbReference>
<keyword evidence="5" id="KW-1185">Reference proteome</keyword>